<keyword evidence="6 10" id="KW-0378">Hydrolase</keyword>
<keyword evidence="2 10" id="KW-0690">Ribosome biogenesis</keyword>
<evidence type="ECO:0000256" key="10">
    <source>
        <dbReference type="HAMAP-Rule" id="MF_01820"/>
    </source>
</evidence>
<evidence type="ECO:0000256" key="3">
    <source>
        <dbReference type="ARBA" id="ARBA00022723"/>
    </source>
</evidence>
<dbReference type="PANTHER" id="PTHR32120:SF10">
    <property type="entry name" value="SMALL RIBOSOMAL SUBUNIT BIOGENESIS GTPASE RSGA"/>
    <property type="match status" value="1"/>
</dbReference>
<dbReference type="InterPro" id="IPR027417">
    <property type="entry name" value="P-loop_NTPase"/>
</dbReference>
<evidence type="ECO:0000256" key="11">
    <source>
        <dbReference type="SAM" id="MobiDB-lite"/>
    </source>
</evidence>
<feature type="binding site" evidence="10">
    <location>
        <position position="316"/>
    </location>
    <ligand>
        <name>Zn(2+)</name>
        <dbReference type="ChEBI" id="CHEBI:29105"/>
    </ligand>
</feature>
<evidence type="ECO:0000259" key="13">
    <source>
        <dbReference type="PROSITE" id="PS51721"/>
    </source>
</evidence>
<feature type="region of interest" description="Disordered" evidence="11">
    <location>
        <begin position="338"/>
        <end position="381"/>
    </location>
</feature>
<keyword evidence="9 10" id="KW-0342">GTP-binding</keyword>
<comment type="function">
    <text evidence="10">One of several proteins that assist in the late maturation steps of the functional core of the 30S ribosomal subunit. Helps release RbfA from mature subunits. May play a role in the assembly of ribosomal proteins into the subunit. Circularly permuted GTPase that catalyzes slow GTP hydrolysis, GTPase activity is stimulated by the 30S ribosomal subunit.</text>
</comment>
<dbReference type="PANTHER" id="PTHR32120">
    <property type="entry name" value="SMALL RIBOSOMAL SUBUNIT BIOGENESIS GTPASE RSGA"/>
    <property type="match status" value="1"/>
</dbReference>
<feature type="binding site" evidence="10">
    <location>
        <begin position="170"/>
        <end position="173"/>
    </location>
    <ligand>
        <name>GTP</name>
        <dbReference type="ChEBI" id="CHEBI:37565"/>
    </ligand>
</feature>
<dbReference type="GO" id="GO:0003924">
    <property type="term" value="F:GTPase activity"/>
    <property type="evidence" value="ECO:0007669"/>
    <property type="project" value="UniProtKB-UniRule"/>
</dbReference>
<feature type="binding site" evidence="10">
    <location>
        <position position="303"/>
    </location>
    <ligand>
        <name>Zn(2+)</name>
        <dbReference type="ChEBI" id="CHEBI:29105"/>
    </ligand>
</feature>
<comment type="cofactor">
    <cofactor evidence="10">
        <name>Zn(2+)</name>
        <dbReference type="ChEBI" id="CHEBI:29105"/>
    </cofactor>
    <text evidence="10">Binds 1 zinc ion per subunit.</text>
</comment>
<comment type="caution">
    <text evidence="14">The sequence shown here is derived from an EMBL/GenBank/DDBJ whole genome shotgun (WGS) entry which is preliminary data.</text>
</comment>
<name>A0A5D0CZL9_9BACL</name>
<dbReference type="GO" id="GO:0042274">
    <property type="term" value="P:ribosomal small subunit biogenesis"/>
    <property type="evidence" value="ECO:0007669"/>
    <property type="project" value="UniProtKB-UniRule"/>
</dbReference>
<evidence type="ECO:0000256" key="5">
    <source>
        <dbReference type="ARBA" id="ARBA00022741"/>
    </source>
</evidence>
<dbReference type="Gene3D" id="3.40.50.300">
    <property type="entry name" value="P-loop containing nucleotide triphosphate hydrolases"/>
    <property type="match status" value="1"/>
</dbReference>
<feature type="domain" description="CP-type G" evidence="13">
    <location>
        <begin position="125"/>
        <end position="280"/>
    </location>
</feature>
<dbReference type="GO" id="GO:0019843">
    <property type="term" value="F:rRNA binding"/>
    <property type="evidence" value="ECO:0007669"/>
    <property type="project" value="UniProtKB-KW"/>
</dbReference>
<evidence type="ECO:0000256" key="4">
    <source>
        <dbReference type="ARBA" id="ARBA00022730"/>
    </source>
</evidence>
<dbReference type="EMBL" id="VSDO01000001">
    <property type="protein sequence ID" value="TYA15532.1"/>
    <property type="molecule type" value="Genomic_DNA"/>
</dbReference>
<dbReference type="HAMAP" id="MF_01820">
    <property type="entry name" value="GTPase_RsgA"/>
    <property type="match status" value="1"/>
</dbReference>
<keyword evidence="7 10" id="KW-0862">Zinc</keyword>
<dbReference type="GO" id="GO:0005525">
    <property type="term" value="F:GTP binding"/>
    <property type="evidence" value="ECO:0007669"/>
    <property type="project" value="UniProtKB-UniRule"/>
</dbReference>
<keyword evidence="8 10" id="KW-0694">RNA-binding</keyword>
<evidence type="ECO:0000256" key="8">
    <source>
        <dbReference type="ARBA" id="ARBA00022884"/>
    </source>
</evidence>
<dbReference type="OrthoDB" id="9809485at2"/>
<evidence type="ECO:0000256" key="9">
    <source>
        <dbReference type="ARBA" id="ARBA00023134"/>
    </source>
</evidence>
<evidence type="ECO:0000313" key="15">
    <source>
        <dbReference type="Proteomes" id="UP000325218"/>
    </source>
</evidence>
<feature type="compositionally biased region" description="Basic and acidic residues" evidence="11">
    <location>
        <begin position="349"/>
        <end position="358"/>
    </location>
</feature>
<evidence type="ECO:0000256" key="2">
    <source>
        <dbReference type="ARBA" id="ARBA00022517"/>
    </source>
</evidence>
<feature type="compositionally biased region" description="Basic and acidic residues" evidence="11">
    <location>
        <begin position="367"/>
        <end position="381"/>
    </location>
</feature>
<organism evidence="14 15">
    <name type="scientific">Paenibacillus faecis</name>
    <dbReference type="NCBI Taxonomy" id="862114"/>
    <lineage>
        <taxon>Bacteria</taxon>
        <taxon>Bacillati</taxon>
        <taxon>Bacillota</taxon>
        <taxon>Bacilli</taxon>
        <taxon>Bacillales</taxon>
        <taxon>Paenibacillaceae</taxon>
        <taxon>Paenibacillus</taxon>
    </lineage>
</organism>
<dbReference type="SUPFAM" id="SSF52540">
    <property type="entry name" value="P-loop containing nucleoside triphosphate hydrolases"/>
    <property type="match status" value="1"/>
</dbReference>
<dbReference type="CDD" id="cd01854">
    <property type="entry name" value="YjeQ_EngC"/>
    <property type="match status" value="1"/>
</dbReference>
<dbReference type="PROSITE" id="PS50936">
    <property type="entry name" value="ENGC_GTPASE"/>
    <property type="match status" value="1"/>
</dbReference>
<dbReference type="AlphaFoldDB" id="A0A5D0CZL9"/>
<protein>
    <recommendedName>
        <fullName evidence="10">Small ribosomal subunit biogenesis GTPase RsgA</fullName>
        <ecNumber evidence="10">3.6.1.-</ecNumber>
    </recommendedName>
</protein>
<dbReference type="Proteomes" id="UP000325218">
    <property type="component" value="Unassembled WGS sequence"/>
</dbReference>
<dbReference type="PROSITE" id="PS51721">
    <property type="entry name" value="G_CP"/>
    <property type="match status" value="1"/>
</dbReference>
<evidence type="ECO:0000256" key="1">
    <source>
        <dbReference type="ARBA" id="ARBA00022490"/>
    </source>
</evidence>
<accession>A0A5D0CZL9</accession>
<feature type="binding site" evidence="10">
    <location>
        <position position="310"/>
    </location>
    <ligand>
        <name>Zn(2+)</name>
        <dbReference type="ChEBI" id="CHEBI:29105"/>
    </ligand>
</feature>
<feature type="binding site" evidence="10">
    <location>
        <position position="308"/>
    </location>
    <ligand>
        <name>Zn(2+)</name>
        <dbReference type="ChEBI" id="CHEBI:29105"/>
    </ligand>
</feature>
<gene>
    <name evidence="10 14" type="primary">rsgA</name>
    <name evidence="14" type="ORF">FRY98_00745</name>
</gene>
<evidence type="ECO:0000256" key="7">
    <source>
        <dbReference type="ARBA" id="ARBA00022833"/>
    </source>
</evidence>
<dbReference type="InterPro" id="IPR030378">
    <property type="entry name" value="G_CP_dom"/>
</dbReference>
<reference evidence="14 15" key="1">
    <citation type="submission" date="2019-08" db="EMBL/GenBank/DDBJ databases">
        <title>Genome sequencing of Paenibacillus faecis DSM 23593(T).</title>
        <authorList>
            <person name="Kook J.-K."/>
            <person name="Park S.-N."/>
            <person name="Lim Y.K."/>
        </authorList>
    </citation>
    <scope>NUCLEOTIDE SEQUENCE [LARGE SCALE GENOMIC DNA]</scope>
    <source>
        <strain evidence="14 15">DSM 23593</strain>
    </source>
</reference>
<dbReference type="Gene3D" id="1.10.40.50">
    <property type="entry name" value="Probable gtpase engc, domain 3"/>
    <property type="match status" value="1"/>
</dbReference>
<comment type="subcellular location">
    <subcellularLocation>
        <location evidence="10">Cytoplasm</location>
    </subcellularLocation>
</comment>
<feature type="domain" description="EngC GTPase" evidence="12">
    <location>
        <begin position="131"/>
        <end position="278"/>
    </location>
</feature>
<keyword evidence="1 10" id="KW-0963">Cytoplasm</keyword>
<dbReference type="InterPro" id="IPR004881">
    <property type="entry name" value="Ribosome_biogen_GTPase_RsgA"/>
</dbReference>
<dbReference type="GO" id="GO:0046872">
    <property type="term" value="F:metal ion binding"/>
    <property type="evidence" value="ECO:0007669"/>
    <property type="project" value="UniProtKB-KW"/>
</dbReference>
<dbReference type="NCBIfam" id="TIGR00157">
    <property type="entry name" value="ribosome small subunit-dependent GTPase A"/>
    <property type="match status" value="1"/>
</dbReference>
<keyword evidence="5 10" id="KW-0547">Nucleotide-binding</keyword>
<dbReference type="GO" id="GO:0005737">
    <property type="term" value="C:cytoplasm"/>
    <property type="evidence" value="ECO:0007669"/>
    <property type="project" value="UniProtKB-SubCell"/>
</dbReference>
<dbReference type="EC" id="3.6.1.-" evidence="10"/>
<keyword evidence="3 10" id="KW-0479">Metal-binding</keyword>
<dbReference type="InterPro" id="IPR010914">
    <property type="entry name" value="RsgA_GTPase_dom"/>
</dbReference>
<feature type="binding site" evidence="10">
    <location>
        <begin position="222"/>
        <end position="230"/>
    </location>
    <ligand>
        <name>GTP</name>
        <dbReference type="ChEBI" id="CHEBI:37565"/>
    </ligand>
</feature>
<evidence type="ECO:0000313" key="14">
    <source>
        <dbReference type="EMBL" id="TYA15532.1"/>
    </source>
</evidence>
<evidence type="ECO:0000259" key="12">
    <source>
        <dbReference type="PROSITE" id="PS50936"/>
    </source>
</evidence>
<keyword evidence="15" id="KW-1185">Reference proteome</keyword>
<comment type="similarity">
    <text evidence="10">Belongs to the TRAFAC class YlqF/YawG GTPase family. RsgA subfamily.</text>
</comment>
<sequence length="381" mass="42732">MEEFELTLKPNLESYHEHEKNGLYTYGWSPDWQTAFDELELAEASPGRVIADHGHKYRIVTSRGEGWAELSGRIQHELGDRSAFPAVGDWIAVRFMAEGGNDGIIHGILPRASRISRRAAGSVPTEQMIAANVDVLLLVAALNLDFNLRRLERYLVMAWNSGANPVILLSKADLCDDPERYVRETESIAPGVPVIAVSAKEDQGREQLEALLRPGMTVALTGSSGAGKSTILNWLAGEEIQDTQEIREGDSRGRHTTTHRELFILPQGAVMIDTPGMRELGLWEDGGGWSEAFTDIEELGRNCRFADCRHEREEGCAVKAAVDSGELDPKRLENYRKTERELKYQASKEQVRQRNDRKGKGKKDARRGKGEERRRLTLERD</sequence>
<keyword evidence="4 10" id="KW-0699">rRNA-binding</keyword>
<proteinExistence type="inferred from homology"/>
<evidence type="ECO:0000256" key="6">
    <source>
        <dbReference type="ARBA" id="ARBA00022801"/>
    </source>
</evidence>
<comment type="subunit">
    <text evidence="10">Monomer. Associates with 30S ribosomal subunit, binds 16S rRNA.</text>
</comment>
<dbReference type="Pfam" id="PF03193">
    <property type="entry name" value="RsgA_GTPase"/>
    <property type="match status" value="1"/>
</dbReference>